<evidence type="ECO:0000313" key="2">
    <source>
        <dbReference type="Proteomes" id="UP000484885"/>
    </source>
</evidence>
<sequence>MGAHMKTTVEISDSVLSAARDLARREQTTVKALIERGLRHELAEAERKPEFQLRRATFGGKGLRTDSPDLRWDRLRELAYEDSPA</sequence>
<proteinExistence type="predicted"/>
<name>A0A845UU86_9GAMM</name>
<comment type="caution">
    <text evidence="1">The sequence shown here is derived from an EMBL/GenBank/DDBJ whole genome shotgun (WGS) entry which is preliminary data.</text>
</comment>
<gene>
    <name evidence="1" type="ORF">G3I74_04930</name>
</gene>
<reference evidence="1 2" key="1">
    <citation type="submission" date="2020-02" db="EMBL/GenBank/DDBJ databases">
        <authorList>
            <person name="Zhang X.-Y."/>
        </authorList>
    </citation>
    <scope>NUCLEOTIDE SEQUENCE [LARGE SCALE GENOMIC DNA]</scope>
    <source>
        <strain evidence="1 2">C33</strain>
    </source>
</reference>
<organism evidence="1 2">
    <name type="scientific">Wenzhouxiangella limi</name>
    <dbReference type="NCBI Taxonomy" id="2707351"/>
    <lineage>
        <taxon>Bacteria</taxon>
        <taxon>Pseudomonadati</taxon>
        <taxon>Pseudomonadota</taxon>
        <taxon>Gammaproteobacteria</taxon>
        <taxon>Chromatiales</taxon>
        <taxon>Wenzhouxiangellaceae</taxon>
        <taxon>Wenzhouxiangella</taxon>
    </lineage>
</organism>
<protein>
    <submittedName>
        <fullName evidence="1">DUF2191 domain-containing protein</fullName>
    </submittedName>
</protein>
<dbReference type="Proteomes" id="UP000484885">
    <property type="component" value="Unassembled WGS sequence"/>
</dbReference>
<keyword evidence="2" id="KW-1185">Reference proteome</keyword>
<dbReference type="EMBL" id="JAAGSC010000037">
    <property type="protein sequence ID" value="NDY95067.1"/>
    <property type="molecule type" value="Genomic_DNA"/>
</dbReference>
<accession>A0A845UU86</accession>
<evidence type="ECO:0000313" key="1">
    <source>
        <dbReference type="EMBL" id="NDY95067.1"/>
    </source>
</evidence>
<dbReference type="AlphaFoldDB" id="A0A845UU86"/>